<protein>
    <submittedName>
        <fullName evidence="1">Uncharacterized protein</fullName>
    </submittedName>
</protein>
<evidence type="ECO:0000313" key="2">
    <source>
        <dbReference type="Proteomes" id="UP000306692"/>
    </source>
</evidence>
<organism evidence="1 2">
    <name type="scientific">Helicobacter pylori</name>
    <name type="common">Campylobacter pylori</name>
    <dbReference type="NCBI Taxonomy" id="210"/>
    <lineage>
        <taxon>Bacteria</taxon>
        <taxon>Pseudomonadati</taxon>
        <taxon>Campylobacterota</taxon>
        <taxon>Epsilonproteobacteria</taxon>
        <taxon>Campylobacterales</taxon>
        <taxon>Helicobacteraceae</taxon>
        <taxon>Helicobacter</taxon>
    </lineage>
</organism>
<comment type="caution">
    <text evidence="1">The sequence shown here is derived from an EMBL/GenBank/DDBJ whole genome shotgun (WGS) entry which is preliminary data.</text>
</comment>
<accession>A0AB74KKM9</accession>
<dbReference type="Proteomes" id="UP000306692">
    <property type="component" value="Unassembled WGS sequence"/>
</dbReference>
<reference evidence="1 2" key="1">
    <citation type="submission" date="2018-11" db="EMBL/GenBank/DDBJ databases">
        <title>The project aimed at sequencing of H. pylori N6 laboratory stock and two of its isogenic mutants deficient in activity of a serine protease HtrA in order to find the possible suppressor mutations.</title>
        <authorList>
            <person name="Strapagiel D."/>
            <person name="Lach J."/>
            <person name="Zarzecka U."/>
            <person name="Backert S."/>
            <person name="Pawlik A."/>
        </authorList>
    </citation>
    <scope>NUCLEOTIDE SEQUENCE [LARGE SCALE GENOMIC DNA]</scope>
    <source>
        <strain evidence="1 2">N6</strain>
    </source>
</reference>
<gene>
    <name evidence="1" type="ORF">EGM89_06480</name>
</gene>
<evidence type="ECO:0000313" key="1">
    <source>
        <dbReference type="EMBL" id="TLR80788.1"/>
    </source>
</evidence>
<name>A0AB74KKM9_HELPX</name>
<proteinExistence type="predicted"/>
<dbReference type="EMBL" id="VAPN01000007">
    <property type="protein sequence ID" value="TLR80788.1"/>
    <property type="molecule type" value="Genomic_DNA"/>
</dbReference>
<sequence>MISTQKANHSTFFIIKHHLNEFEFCLPILSKRFTQFYQPKKHSYEDLGNNTSFNVLMIASSLFSRNSFIFSHSNFRVGSI</sequence>
<dbReference type="AlphaFoldDB" id="A0AB74KKM9"/>